<accession>A0AAN6XFR6</accession>
<proteinExistence type="predicted"/>
<reference evidence="3" key="1">
    <citation type="journal article" date="2023" name="Mol. Phylogenet. Evol.">
        <title>Genome-scale phylogeny and comparative genomics of the fungal order Sordariales.</title>
        <authorList>
            <person name="Hensen N."/>
            <person name="Bonometti L."/>
            <person name="Westerberg I."/>
            <person name="Brannstrom I.O."/>
            <person name="Guillou S."/>
            <person name="Cros-Aarteil S."/>
            <person name="Calhoun S."/>
            <person name="Haridas S."/>
            <person name="Kuo A."/>
            <person name="Mondo S."/>
            <person name="Pangilinan J."/>
            <person name="Riley R."/>
            <person name="LaButti K."/>
            <person name="Andreopoulos B."/>
            <person name="Lipzen A."/>
            <person name="Chen C."/>
            <person name="Yan M."/>
            <person name="Daum C."/>
            <person name="Ng V."/>
            <person name="Clum A."/>
            <person name="Steindorff A."/>
            <person name="Ohm R.A."/>
            <person name="Martin F."/>
            <person name="Silar P."/>
            <person name="Natvig D.O."/>
            <person name="Lalanne C."/>
            <person name="Gautier V."/>
            <person name="Ament-Velasquez S.L."/>
            <person name="Kruys A."/>
            <person name="Hutchinson M.I."/>
            <person name="Powell A.J."/>
            <person name="Barry K."/>
            <person name="Miller A.N."/>
            <person name="Grigoriev I.V."/>
            <person name="Debuchy R."/>
            <person name="Gladieux P."/>
            <person name="Hiltunen Thoren M."/>
            <person name="Johannesson H."/>
        </authorList>
    </citation>
    <scope>NUCLEOTIDE SEQUENCE</scope>
    <source>
        <strain evidence="3">CBS 315.58</strain>
    </source>
</reference>
<evidence type="ECO:0000313" key="3">
    <source>
        <dbReference type="EMBL" id="KAK4199784.1"/>
    </source>
</evidence>
<comment type="caution">
    <text evidence="3">The sequence shown here is derived from an EMBL/GenBank/DDBJ whole genome shotgun (WGS) entry which is preliminary data.</text>
</comment>
<dbReference type="AlphaFoldDB" id="A0AAN6XFR6"/>
<feature type="domain" description="Nephrocystin 3-like N-terminal" evidence="2">
    <location>
        <begin position="252"/>
        <end position="429"/>
    </location>
</feature>
<keyword evidence="4" id="KW-1185">Reference proteome</keyword>
<keyword evidence="1" id="KW-0677">Repeat</keyword>
<evidence type="ECO:0000313" key="4">
    <source>
        <dbReference type="Proteomes" id="UP001303160"/>
    </source>
</evidence>
<dbReference type="Proteomes" id="UP001303160">
    <property type="component" value="Unassembled WGS sequence"/>
</dbReference>
<dbReference type="PANTHER" id="PTHR10039">
    <property type="entry name" value="AMELOGENIN"/>
    <property type="match status" value="1"/>
</dbReference>
<protein>
    <recommendedName>
        <fullName evidence="2">Nephrocystin 3-like N-terminal domain-containing protein</fullName>
    </recommendedName>
</protein>
<organism evidence="3 4">
    <name type="scientific">Triangularia verruculosa</name>
    <dbReference type="NCBI Taxonomy" id="2587418"/>
    <lineage>
        <taxon>Eukaryota</taxon>
        <taxon>Fungi</taxon>
        <taxon>Dikarya</taxon>
        <taxon>Ascomycota</taxon>
        <taxon>Pezizomycotina</taxon>
        <taxon>Sordariomycetes</taxon>
        <taxon>Sordariomycetidae</taxon>
        <taxon>Sordariales</taxon>
        <taxon>Podosporaceae</taxon>
        <taxon>Triangularia</taxon>
    </lineage>
</organism>
<dbReference type="InterPro" id="IPR056884">
    <property type="entry name" value="NPHP3-like_N"/>
</dbReference>
<dbReference type="EMBL" id="MU863927">
    <property type="protein sequence ID" value="KAK4199784.1"/>
    <property type="molecule type" value="Genomic_DNA"/>
</dbReference>
<gene>
    <name evidence="3" type="ORF">QBC40DRAFT_254670</name>
</gene>
<sequence>MAPDAAIITEVDVLVDPNDATVDIVAIPGLGANPIKSWMGDEKDEKSFNWLKNKDGLQKDFPKGRIMLYHYASAYRGDFKIRQYMSNIADTMLVSLQQKREHDFARSAMKLGQKVDIHCFYEQKETRWDAIIEKLAPTDFPVATLDKLKLKEYREFVCRESATLPGASETGLARTHRDLVRFGTCKDSQYQLVRAALKRIVLAVTRSAKARFNYTRQFSIDPKTHKSVIDALDGADVQRKLKSLSQRLASDSWILKEPEFRDWLEDKTKVDDFLWIYGAEGRGKKPAVTAVVKNIESTISKLEVESSDRSPTLLAYFFCDQNPDYCTAEDVVKSLLRQLCLQQESLANYAKQFIPKAASGGNSTKGDSGSGNSSALGIENLCQCLRDMLTESSIDTVYFIICNLHELPEEEDSTKKLLSFLQSVVDSPQLETGKRVRTKWLFATRDRIAIRRVLSSNEAIRKIDLKDSEKYGNKKGYNKAIAYFAGSVINNRAESTKWIDVAVVQLAALPAQSNDIKILSTNEEGLDTIKELLRALVLTHEDPTENELLGPGV</sequence>
<dbReference type="InterPro" id="IPR027417">
    <property type="entry name" value="P-loop_NTPase"/>
</dbReference>
<reference evidence="3" key="2">
    <citation type="submission" date="2023-05" db="EMBL/GenBank/DDBJ databases">
        <authorList>
            <consortium name="Lawrence Berkeley National Laboratory"/>
            <person name="Steindorff A."/>
            <person name="Hensen N."/>
            <person name="Bonometti L."/>
            <person name="Westerberg I."/>
            <person name="Brannstrom I.O."/>
            <person name="Guillou S."/>
            <person name="Cros-Aarteil S."/>
            <person name="Calhoun S."/>
            <person name="Haridas S."/>
            <person name="Kuo A."/>
            <person name="Mondo S."/>
            <person name="Pangilinan J."/>
            <person name="Riley R."/>
            <person name="Labutti K."/>
            <person name="Andreopoulos B."/>
            <person name="Lipzen A."/>
            <person name="Chen C."/>
            <person name="Yanf M."/>
            <person name="Daum C."/>
            <person name="Ng V."/>
            <person name="Clum A."/>
            <person name="Ohm R."/>
            <person name="Martin F."/>
            <person name="Silar P."/>
            <person name="Natvig D."/>
            <person name="Lalanne C."/>
            <person name="Gautier V."/>
            <person name="Ament-Velasquez S.L."/>
            <person name="Kruys A."/>
            <person name="Hutchinson M.I."/>
            <person name="Powell A.J."/>
            <person name="Barry K."/>
            <person name="Miller A.N."/>
            <person name="Grigoriev I.V."/>
            <person name="Debuchy R."/>
            <person name="Gladieux P."/>
            <person name="Thoren M.H."/>
            <person name="Johannesson H."/>
        </authorList>
    </citation>
    <scope>NUCLEOTIDE SEQUENCE</scope>
    <source>
        <strain evidence="3">CBS 315.58</strain>
    </source>
</reference>
<name>A0AAN6XFR6_9PEZI</name>
<dbReference type="Pfam" id="PF24883">
    <property type="entry name" value="NPHP3_N"/>
    <property type="match status" value="1"/>
</dbReference>
<evidence type="ECO:0000256" key="1">
    <source>
        <dbReference type="ARBA" id="ARBA00022737"/>
    </source>
</evidence>
<dbReference type="Gene3D" id="3.40.50.300">
    <property type="entry name" value="P-loop containing nucleotide triphosphate hydrolases"/>
    <property type="match status" value="1"/>
</dbReference>
<evidence type="ECO:0000259" key="2">
    <source>
        <dbReference type="Pfam" id="PF24883"/>
    </source>
</evidence>
<dbReference type="PANTHER" id="PTHR10039:SF16">
    <property type="entry name" value="GPI INOSITOL-DEACYLASE"/>
    <property type="match status" value="1"/>
</dbReference>